<feature type="domain" description="HNH" evidence="1">
    <location>
        <begin position="253"/>
        <end position="308"/>
    </location>
</feature>
<dbReference type="GO" id="GO:0003676">
    <property type="term" value="F:nucleic acid binding"/>
    <property type="evidence" value="ECO:0007669"/>
    <property type="project" value="InterPro"/>
</dbReference>
<evidence type="ECO:0000313" key="2">
    <source>
        <dbReference type="EMBL" id="SUY77770.1"/>
    </source>
</evidence>
<dbReference type="Gene3D" id="1.10.30.50">
    <property type="match status" value="1"/>
</dbReference>
<keyword evidence="2" id="KW-0255">Endonuclease</keyword>
<evidence type="ECO:0000259" key="1">
    <source>
        <dbReference type="Pfam" id="PF01844"/>
    </source>
</evidence>
<name>A0A8B4S637_COMTE</name>
<reference evidence="2 3" key="1">
    <citation type="submission" date="2018-06" db="EMBL/GenBank/DDBJ databases">
        <authorList>
            <consortium name="Pathogen Informatics"/>
            <person name="Doyle S."/>
        </authorList>
    </citation>
    <scope>NUCLEOTIDE SEQUENCE [LARGE SCALE GENOMIC DNA]</scope>
    <source>
        <strain evidence="2 3">NCTC10698</strain>
    </source>
</reference>
<dbReference type="AlphaFoldDB" id="A0A8B4S637"/>
<sequence length="337" mass="37347">MSRKSKSQAGTSWVLDEAAASSHTPIGWSIQTIEIKPRGKAPAHHGLHTYRFGAAETLSVILPRRGWTLVKKTTKYVYLIPPPEQLLPPFHISIAVPSSEECLALASRCYLRGESWDYQLGEWPASYMHERNTDMQLWSQDPTTGQRKIEVLKHKPISNLFIGQAGVWECVVTGEDGVFAIGHLPPSSALVAPLLPPTWPLPPQSPVKRDDKPTCRLSPLVLTEGTPKTLELTAYERNASARKQCIAHYGATCQACGLSYEKKYGIIGANLIHVHHLKPLSSIGHLYQVDPIHDLVPLCATCHHVAHSRDDPYSVAEIRAAIAEQQVRTIDLEYGQQ</sequence>
<dbReference type="Proteomes" id="UP000255070">
    <property type="component" value="Unassembled WGS sequence"/>
</dbReference>
<dbReference type="EMBL" id="UFXL01000001">
    <property type="protein sequence ID" value="SUY77770.1"/>
    <property type="molecule type" value="Genomic_DNA"/>
</dbReference>
<dbReference type="GeneID" id="87803204"/>
<organism evidence="2 3">
    <name type="scientific">Comamonas testosteroni</name>
    <name type="common">Pseudomonas testosteroni</name>
    <dbReference type="NCBI Taxonomy" id="285"/>
    <lineage>
        <taxon>Bacteria</taxon>
        <taxon>Pseudomonadati</taxon>
        <taxon>Pseudomonadota</taxon>
        <taxon>Betaproteobacteria</taxon>
        <taxon>Burkholderiales</taxon>
        <taxon>Comamonadaceae</taxon>
        <taxon>Comamonas</taxon>
    </lineage>
</organism>
<protein>
    <submittedName>
        <fullName evidence="2">Predicted restriction endonuclease</fullName>
    </submittedName>
</protein>
<dbReference type="RefSeq" id="WP_308487612.1">
    <property type="nucleotide sequence ID" value="NZ_BKBW01000014.1"/>
</dbReference>
<dbReference type="GO" id="GO:0004519">
    <property type="term" value="F:endonuclease activity"/>
    <property type="evidence" value="ECO:0007669"/>
    <property type="project" value="UniProtKB-KW"/>
</dbReference>
<dbReference type="InterPro" id="IPR002711">
    <property type="entry name" value="HNH"/>
</dbReference>
<evidence type="ECO:0000313" key="3">
    <source>
        <dbReference type="Proteomes" id="UP000255070"/>
    </source>
</evidence>
<dbReference type="GO" id="GO:0008270">
    <property type="term" value="F:zinc ion binding"/>
    <property type="evidence" value="ECO:0007669"/>
    <property type="project" value="InterPro"/>
</dbReference>
<dbReference type="CDD" id="cd00085">
    <property type="entry name" value="HNHc"/>
    <property type="match status" value="1"/>
</dbReference>
<dbReference type="Pfam" id="PF01844">
    <property type="entry name" value="HNH"/>
    <property type="match status" value="1"/>
</dbReference>
<keyword evidence="2" id="KW-0378">Hydrolase</keyword>
<dbReference type="InterPro" id="IPR003615">
    <property type="entry name" value="HNH_nuc"/>
</dbReference>
<keyword evidence="2" id="KW-0540">Nuclease</keyword>
<keyword evidence="3" id="KW-1185">Reference proteome</keyword>
<comment type="caution">
    <text evidence="2">The sequence shown here is derived from an EMBL/GenBank/DDBJ whole genome shotgun (WGS) entry which is preliminary data.</text>
</comment>
<accession>A0A8B4S637</accession>
<gene>
    <name evidence="2" type="ORF">NCTC10698_02679</name>
</gene>
<proteinExistence type="predicted"/>